<dbReference type="OrthoDB" id="9782710at2"/>
<feature type="domain" description="Carbohydrate kinase FGGY N-terminal" evidence="4">
    <location>
        <begin position="8"/>
        <end position="197"/>
    </location>
</feature>
<protein>
    <submittedName>
        <fullName evidence="6">Carbohydrate kinase</fullName>
    </submittedName>
</protein>
<dbReference type="Gene3D" id="3.30.420.40">
    <property type="match status" value="2"/>
</dbReference>
<comment type="caution">
    <text evidence="6">The sequence shown here is derived from an EMBL/GenBank/DDBJ whole genome shotgun (WGS) entry which is preliminary data.</text>
</comment>
<dbReference type="GO" id="GO:0016301">
    <property type="term" value="F:kinase activity"/>
    <property type="evidence" value="ECO:0007669"/>
    <property type="project" value="UniProtKB-KW"/>
</dbReference>
<dbReference type="PANTHER" id="PTHR43095">
    <property type="entry name" value="SUGAR KINASE"/>
    <property type="match status" value="1"/>
</dbReference>
<evidence type="ECO:0000313" key="7">
    <source>
        <dbReference type="Proteomes" id="UP000317624"/>
    </source>
</evidence>
<dbReference type="InterPro" id="IPR043129">
    <property type="entry name" value="ATPase_NBD"/>
</dbReference>
<sequence>MVTKKPVYAVFDIGKTNKKLILFDEERQIIDEMLHVCTDVLDDDGFPCDHLPRLTQWMQDHWHRLRHHPHYTVKGVNFTAYGASFVHLGADGEPVLPLYNYLKPIPEDLAARFYAELAESPEDFTATTCSPKLGMLNSGLQLYWLKRAKPEQYAKIHTSLHLPQYLSYLLTGEKFSDFTSVGCHTALWDFERGQYHDWVQREGLDEKLAPLTKDSIASVVDGIMVGVGLHDSSAAVMPYLLEVDEPFMLVSTGTWWVTINPFNSQALTPELLRRDVVSFLTPRGQPMRAARAFLGREHDYQVERIAQYFHVKPDFYRSLVLARPYDEASACFVPACLAGGGPLPDAPEGEWDLSGFRTANDAYQHLIHGLVNILLASMKLVWQGEKIIYVDGGFARNPLFMQTLSWNFPKAEIRTLEVPQATALGALVHLEQGEAWKKTQLLFS</sequence>
<proteinExistence type="inferred from homology"/>
<dbReference type="EMBL" id="VMRJ01000001">
    <property type="protein sequence ID" value="TVT43179.1"/>
    <property type="molecule type" value="Genomic_DNA"/>
</dbReference>
<feature type="domain" description="Carbohydrate kinase FGGY C-terminal" evidence="5">
    <location>
        <begin position="245"/>
        <end position="431"/>
    </location>
</feature>
<keyword evidence="7" id="KW-1185">Reference proteome</keyword>
<keyword evidence="2" id="KW-0808">Transferase</keyword>
<evidence type="ECO:0000313" key="6">
    <source>
        <dbReference type="EMBL" id="TVT43179.1"/>
    </source>
</evidence>
<reference evidence="6 7" key="1">
    <citation type="submission" date="2019-07" db="EMBL/GenBank/DDBJ databases">
        <title>Hymenobacter sp. straun FUR1 Genome sequencing and assembly.</title>
        <authorList>
            <person name="Chhetri G."/>
        </authorList>
    </citation>
    <scope>NUCLEOTIDE SEQUENCE [LARGE SCALE GENOMIC DNA]</scope>
    <source>
        <strain evidence="6 7">Fur1</strain>
    </source>
</reference>
<dbReference type="InterPro" id="IPR018484">
    <property type="entry name" value="FGGY_N"/>
</dbReference>
<evidence type="ECO:0000259" key="4">
    <source>
        <dbReference type="Pfam" id="PF00370"/>
    </source>
</evidence>
<dbReference type="InterPro" id="IPR050406">
    <property type="entry name" value="FGGY_Carb_Kinase"/>
</dbReference>
<name>A0A558C320_9BACT</name>
<dbReference type="PANTHER" id="PTHR43095:SF2">
    <property type="entry name" value="GLUCONOKINASE"/>
    <property type="match status" value="1"/>
</dbReference>
<dbReference type="SUPFAM" id="SSF53067">
    <property type="entry name" value="Actin-like ATPase domain"/>
    <property type="match status" value="2"/>
</dbReference>
<dbReference type="AlphaFoldDB" id="A0A558C320"/>
<dbReference type="InterPro" id="IPR049382">
    <property type="entry name" value="FGGY_C_2"/>
</dbReference>
<dbReference type="CDD" id="cd07772">
    <property type="entry name" value="ASKHA_NBD_FGGY_NaCK-like"/>
    <property type="match status" value="1"/>
</dbReference>
<evidence type="ECO:0000256" key="2">
    <source>
        <dbReference type="ARBA" id="ARBA00022679"/>
    </source>
</evidence>
<organism evidence="6 7">
    <name type="scientific">Hymenobacter setariae</name>
    <dbReference type="NCBI Taxonomy" id="2594794"/>
    <lineage>
        <taxon>Bacteria</taxon>
        <taxon>Pseudomonadati</taxon>
        <taxon>Bacteroidota</taxon>
        <taxon>Cytophagia</taxon>
        <taxon>Cytophagales</taxon>
        <taxon>Hymenobacteraceae</taxon>
        <taxon>Hymenobacter</taxon>
    </lineage>
</organism>
<dbReference type="GO" id="GO:0005975">
    <property type="term" value="P:carbohydrate metabolic process"/>
    <property type="evidence" value="ECO:0007669"/>
    <property type="project" value="InterPro"/>
</dbReference>
<evidence type="ECO:0000256" key="1">
    <source>
        <dbReference type="ARBA" id="ARBA00009156"/>
    </source>
</evidence>
<dbReference type="RefSeq" id="WP_144844425.1">
    <property type="nucleotide sequence ID" value="NZ_VMRJ01000001.1"/>
</dbReference>
<evidence type="ECO:0000259" key="5">
    <source>
        <dbReference type="Pfam" id="PF21546"/>
    </source>
</evidence>
<accession>A0A558C320</accession>
<comment type="similarity">
    <text evidence="1">Belongs to the FGGY kinase family.</text>
</comment>
<keyword evidence="3 6" id="KW-0418">Kinase</keyword>
<evidence type="ECO:0000256" key="3">
    <source>
        <dbReference type="ARBA" id="ARBA00022777"/>
    </source>
</evidence>
<dbReference type="Pfam" id="PF00370">
    <property type="entry name" value="FGGY_N"/>
    <property type="match status" value="1"/>
</dbReference>
<dbReference type="Pfam" id="PF21546">
    <property type="entry name" value="FGGY_C_2"/>
    <property type="match status" value="1"/>
</dbReference>
<dbReference type="Proteomes" id="UP000317624">
    <property type="component" value="Unassembled WGS sequence"/>
</dbReference>
<gene>
    <name evidence="6" type="ORF">FNT36_03555</name>
</gene>